<gene>
    <name evidence="1" type="ORF">Amon02_000946400</name>
</gene>
<name>A0ACB5TSY2_AMBMO</name>
<evidence type="ECO:0000313" key="1">
    <source>
        <dbReference type="EMBL" id="GME93998.1"/>
    </source>
</evidence>
<protein>
    <submittedName>
        <fullName evidence="1">Unnamed protein product</fullName>
    </submittedName>
</protein>
<comment type="caution">
    <text evidence="1">The sequence shown here is derived from an EMBL/GenBank/DDBJ whole genome shotgun (WGS) entry which is preliminary data.</text>
</comment>
<organism evidence="1 2">
    <name type="scientific">Ambrosiozyma monospora</name>
    <name type="common">Yeast</name>
    <name type="synonym">Endomycopsis monosporus</name>
    <dbReference type="NCBI Taxonomy" id="43982"/>
    <lineage>
        <taxon>Eukaryota</taxon>
        <taxon>Fungi</taxon>
        <taxon>Dikarya</taxon>
        <taxon>Ascomycota</taxon>
        <taxon>Saccharomycotina</taxon>
        <taxon>Pichiomycetes</taxon>
        <taxon>Pichiales</taxon>
        <taxon>Pichiaceae</taxon>
        <taxon>Ambrosiozyma</taxon>
    </lineage>
</organism>
<dbReference type="Proteomes" id="UP001165064">
    <property type="component" value="Unassembled WGS sequence"/>
</dbReference>
<accession>A0ACB5TSY2</accession>
<reference evidence="1" key="1">
    <citation type="submission" date="2023-04" db="EMBL/GenBank/DDBJ databases">
        <title>Ambrosiozyma monospora NBRC 10751.</title>
        <authorList>
            <person name="Ichikawa N."/>
            <person name="Sato H."/>
            <person name="Tonouchi N."/>
        </authorList>
    </citation>
    <scope>NUCLEOTIDE SEQUENCE</scope>
    <source>
        <strain evidence="1">NBRC 10751</strain>
    </source>
</reference>
<proteinExistence type="predicted"/>
<sequence>MADNDNNFSIEEEEEDVRLDPVLISRIFSTISYETPKETRITKKTLQLVSEYIRLYATEAILRSNEARLEEKRKKEEMMPTTNGQAENEDLLQEGLLDEKHLKEIAGLLNLDF</sequence>
<dbReference type="EMBL" id="BSXS01008894">
    <property type="protein sequence ID" value="GME93998.1"/>
    <property type="molecule type" value="Genomic_DNA"/>
</dbReference>
<keyword evidence="2" id="KW-1185">Reference proteome</keyword>
<evidence type="ECO:0000313" key="2">
    <source>
        <dbReference type="Proteomes" id="UP001165064"/>
    </source>
</evidence>